<evidence type="ECO:0000313" key="9">
    <source>
        <dbReference type="EMBL" id="ODV86462.1"/>
    </source>
</evidence>
<evidence type="ECO:0000313" key="10">
    <source>
        <dbReference type="Proteomes" id="UP000094801"/>
    </source>
</evidence>
<dbReference type="EMBL" id="KV453850">
    <property type="protein sequence ID" value="ODV86462.1"/>
    <property type="molecule type" value="Genomic_DNA"/>
</dbReference>
<dbReference type="Proteomes" id="UP000094801">
    <property type="component" value="Unassembled WGS sequence"/>
</dbReference>
<evidence type="ECO:0000256" key="6">
    <source>
        <dbReference type="ARBA" id="ARBA00048809"/>
    </source>
</evidence>
<dbReference type="GO" id="GO:0097023">
    <property type="term" value="F:fructose 6-phosphate aldolase activity"/>
    <property type="evidence" value="ECO:0007669"/>
    <property type="project" value="RHEA"/>
</dbReference>
<proteinExistence type="inferred from homology"/>
<comment type="function">
    <text evidence="7">Metal-dependent phosphatase that shows phosphatase activity against several substrates, including fructose-1-phosphate and fructose-6-phosphate. Its preference for fructose-1-phosphate, a strong glycating agent that causes DNA damage rather than a canonical yeast metabolite, suggests a damage-control function in hexose phosphate metabolism.</text>
</comment>
<dbReference type="STRING" id="983967.A0A1E4T414"/>
<comment type="domain">
    <text evidence="7">Subfamily III proteins have a conserved RTxK motif about 40-50 residues from the C-terminus; the threonine may be replaced by serine or cysteine.</text>
</comment>
<dbReference type="InterPro" id="IPR036075">
    <property type="entry name" value="ARMT-1-like_metal-bd_sf"/>
</dbReference>
<dbReference type="Gene3D" id="3.40.50.10880">
    <property type="entry name" value="Uncharacterised protein PF01937, DUF89, domain 3"/>
    <property type="match status" value="1"/>
</dbReference>
<sequence length="453" mass="51710">MTKEVPPLYYNNDTHSFGFSTARSRWPNILATAVKDTELEYSQSKNQDKIDQGKVIAESIKALSKEITENCELTQFKNSSIPSLDSYDETLASMGGCTWLTGPWLFCECYMYRRVDALFKSSSEWLNFDVFNRLKRETFKSSSAGIYELAVRYKQLKEQINAAETLDTETLKLLFEEFVDVSLWGNATDLSLLANASLDSIKSLQGKEARAKSAENILCNDLPLAWDRLLSVPFEERRVDFVLDNAGFEFYTDLILALFMLDAKLTKKVVFHCKTRPWMVSDTMIKDYDIFVQDMLDTSILNEHHAELQHLVESVESYKAKGQFELQDSEFWTGDLDYWNLNSEETKYGGKELWLYFQDSALVIVKGDLNYRKLTGDRHWPRDTPFVTALNKLASSGIHILALRTCKADVCAGLPTGKDEELCELWKSQGNEIGELWCSSGKWAVISYSDGSK</sequence>
<comment type="similarity">
    <text evidence="2 7">Belongs to the damage-control phosphatase family. Sugar phosphate phosphatase III subfamily.</text>
</comment>
<dbReference type="PANTHER" id="PTHR12260">
    <property type="entry name" value="DAMAGE-CONTROL PHOSPHATASE ARMT1"/>
    <property type="match status" value="1"/>
</dbReference>
<dbReference type="GO" id="GO:0005634">
    <property type="term" value="C:nucleus"/>
    <property type="evidence" value="ECO:0007669"/>
    <property type="project" value="TreeGrafter"/>
</dbReference>
<keyword evidence="5 7" id="KW-0464">Manganese</keyword>
<protein>
    <recommendedName>
        <fullName evidence="7">Sugar phosphate phosphatase</fullName>
        <ecNumber evidence="7">3.1.3.-</ecNumber>
    </recommendedName>
</protein>
<name>A0A1E4T414_9ASCO</name>
<accession>A0A1E4T414</accession>
<dbReference type="AlphaFoldDB" id="A0A1E4T414"/>
<dbReference type="GO" id="GO:0103026">
    <property type="term" value="F:fructose-1-phosphatase activity"/>
    <property type="evidence" value="ECO:0007669"/>
    <property type="project" value="RHEA"/>
</dbReference>
<keyword evidence="10" id="KW-1185">Reference proteome</keyword>
<dbReference type="InterPro" id="IPR002791">
    <property type="entry name" value="ARMT1-like_metal-bd"/>
</dbReference>
<dbReference type="SUPFAM" id="SSF111321">
    <property type="entry name" value="AF1104-like"/>
    <property type="match status" value="1"/>
</dbReference>
<evidence type="ECO:0000256" key="3">
    <source>
        <dbReference type="ARBA" id="ARBA00022723"/>
    </source>
</evidence>
<feature type="domain" description="Damage-control phosphatase ARMT1-like metal-binding" evidence="8">
    <location>
        <begin position="21"/>
        <end position="421"/>
    </location>
</feature>
<dbReference type="InterPro" id="IPR039763">
    <property type="entry name" value="ARMT1"/>
</dbReference>
<organism evidence="9 10">
    <name type="scientific">[Candida] arabinofermentans NRRL YB-2248</name>
    <dbReference type="NCBI Taxonomy" id="983967"/>
    <lineage>
        <taxon>Eukaryota</taxon>
        <taxon>Fungi</taxon>
        <taxon>Dikarya</taxon>
        <taxon>Ascomycota</taxon>
        <taxon>Saccharomycotina</taxon>
        <taxon>Pichiomycetes</taxon>
        <taxon>Pichiales</taxon>
        <taxon>Pichiaceae</taxon>
        <taxon>Ogataea</taxon>
        <taxon>Ogataea/Candida clade</taxon>
    </lineage>
</organism>
<evidence type="ECO:0000256" key="5">
    <source>
        <dbReference type="ARBA" id="ARBA00023211"/>
    </source>
</evidence>
<dbReference type="Pfam" id="PF01937">
    <property type="entry name" value="ARMT1-like_dom"/>
    <property type="match status" value="1"/>
</dbReference>
<comment type="catalytic activity">
    <reaction evidence="1 7">
        <text>beta-D-fructose 1-phosphate + H2O = D-fructose + phosphate</text>
        <dbReference type="Rhea" id="RHEA:35603"/>
        <dbReference type="ChEBI" id="CHEBI:15377"/>
        <dbReference type="ChEBI" id="CHEBI:37721"/>
        <dbReference type="ChEBI" id="CHEBI:43474"/>
        <dbReference type="ChEBI" id="CHEBI:138881"/>
    </reaction>
</comment>
<evidence type="ECO:0000256" key="1">
    <source>
        <dbReference type="ARBA" id="ARBA00001326"/>
    </source>
</evidence>
<comment type="catalytic activity">
    <reaction evidence="6 7">
        <text>beta-D-fructose 6-phosphate = dihydroxyacetone + D-glyceraldehyde 3-phosphate</text>
        <dbReference type="Rhea" id="RHEA:28002"/>
        <dbReference type="ChEBI" id="CHEBI:16016"/>
        <dbReference type="ChEBI" id="CHEBI:57634"/>
        <dbReference type="ChEBI" id="CHEBI:59776"/>
    </reaction>
</comment>
<evidence type="ECO:0000256" key="7">
    <source>
        <dbReference type="RuleBase" id="RU367030"/>
    </source>
</evidence>
<evidence type="ECO:0000259" key="8">
    <source>
        <dbReference type="Pfam" id="PF01937"/>
    </source>
</evidence>
<dbReference type="EC" id="3.1.3.-" evidence="7"/>
<keyword evidence="3 7" id="KW-0479">Metal-binding</keyword>
<dbReference type="GO" id="GO:0006974">
    <property type="term" value="P:DNA damage response"/>
    <property type="evidence" value="ECO:0007669"/>
    <property type="project" value="TreeGrafter"/>
</dbReference>
<evidence type="ECO:0000256" key="2">
    <source>
        <dbReference type="ARBA" id="ARBA00009519"/>
    </source>
</evidence>
<dbReference type="Gene3D" id="1.20.930.60">
    <property type="match status" value="1"/>
</dbReference>
<dbReference type="OrthoDB" id="541375at2759"/>
<dbReference type="PANTHER" id="PTHR12260:SF6">
    <property type="entry name" value="DAMAGE-CONTROL PHOSPHATASE ARMT1"/>
    <property type="match status" value="1"/>
</dbReference>
<comment type="cofactor">
    <cofactor evidence="7">
        <name>Mn(2+)</name>
        <dbReference type="ChEBI" id="CHEBI:29035"/>
    </cofactor>
    <cofactor evidence="7">
        <name>Ni(2+)</name>
        <dbReference type="ChEBI" id="CHEBI:49786"/>
    </cofactor>
</comment>
<dbReference type="GO" id="GO:0046872">
    <property type="term" value="F:metal ion binding"/>
    <property type="evidence" value="ECO:0007669"/>
    <property type="project" value="UniProtKB-UniRule"/>
</dbReference>
<reference evidence="10" key="1">
    <citation type="submission" date="2016-04" db="EMBL/GenBank/DDBJ databases">
        <title>Comparative genomics of biotechnologically important yeasts.</title>
        <authorList>
            <consortium name="DOE Joint Genome Institute"/>
            <person name="Riley R."/>
            <person name="Haridas S."/>
            <person name="Wolfe K.H."/>
            <person name="Lopes M.R."/>
            <person name="Hittinger C.T."/>
            <person name="Goker M."/>
            <person name="Salamov A."/>
            <person name="Wisecaver J."/>
            <person name="Long T.M."/>
            <person name="Aerts A.L."/>
            <person name="Barry K."/>
            <person name="Choi C."/>
            <person name="Clum A."/>
            <person name="Coughlan A.Y."/>
            <person name="Deshpande S."/>
            <person name="Douglass A.P."/>
            <person name="Hanson S.J."/>
            <person name="Klenk H.-P."/>
            <person name="Labutti K."/>
            <person name="Lapidus A."/>
            <person name="Lindquist E."/>
            <person name="Lipzen A."/>
            <person name="Meier-Kolthoff J.P."/>
            <person name="Ohm R.A."/>
            <person name="Otillar R.P."/>
            <person name="Pangilinan J."/>
            <person name="Peng Y."/>
            <person name="Rokas A."/>
            <person name="Rosa C.A."/>
            <person name="Scheuner C."/>
            <person name="Sibirny A.A."/>
            <person name="Slot J.C."/>
            <person name="Stielow J.B."/>
            <person name="Sun H."/>
            <person name="Kurtzman C.P."/>
            <person name="Blackwell M."/>
            <person name="Grigoriev I.V."/>
            <person name="Jeffries T.W."/>
        </authorList>
    </citation>
    <scope>NUCLEOTIDE SEQUENCE [LARGE SCALE GENOMIC DNA]</scope>
    <source>
        <strain evidence="10">NRRL YB-2248</strain>
    </source>
</reference>
<keyword evidence="4 7" id="KW-0378">Hydrolase</keyword>
<gene>
    <name evidence="9" type="ORF">CANARDRAFT_6932</name>
</gene>
<evidence type="ECO:0000256" key="4">
    <source>
        <dbReference type="ARBA" id="ARBA00022801"/>
    </source>
</evidence>